<protein>
    <submittedName>
        <fullName evidence="2">Unannotated protein</fullName>
    </submittedName>
</protein>
<feature type="domain" description="N-acetyltransferase" evidence="1">
    <location>
        <begin position="20"/>
        <end position="181"/>
    </location>
</feature>
<evidence type="ECO:0000259" key="1">
    <source>
        <dbReference type="PROSITE" id="PS51186"/>
    </source>
</evidence>
<dbReference type="GO" id="GO:1990189">
    <property type="term" value="F:protein N-terminal-serine acetyltransferase activity"/>
    <property type="evidence" value="ECO:0007669"/>
    <property type="project" value="TreeGrafter"/>
</dbReference>
<dbReference type="AlphaFoldDB" id="A0A6J7ESK7"/>
<dbReference type="SUPFAM" id="SSF55729">
    <property type="entry name" value="Acyl-CoA N-acyltransferases (Nat)"/>
    <property type="match status" value="1"/>
</dbReference>
<proteinExistence type="predicted"/>
<dbReference type="InterPro" id="IPR000182">
    <property type="entry name" value="GNAT_dom"/>
</dbReference>
<dbReference type="EMBL" id="CAFBLZ010000014">
    <property type="protein sequence ID" value="CAB4883109.1"/>
    <property type="molecule type" value="Genomic_DNA"/>
</dbReference>
<dbReference type="InterPro" id="IPR016181">
    <property type="entry name" value="Acyl_CoA_acyltransferase"/>
</dbReference>
<organism evidence="2">
    <name type="scientific">freshwater metagenome</name>
    <dbReference type="NCBI Taxonomy" id="449393"/>
    <lineage>
        <taxon>unclassified sequences</taxon>
        <taxon>metagenomes</taxon>
        <taxon>ecological metagenomes</taxon>
    </lineage>
</organism>
<dbReference type="GO" id="GO:0005737">
    <property type="term" value="C:cytoplasm"/>
    <property type="evidence" value="ECO:0007669"/>
    <property type="project" value="TreeGrafter"/>
</dbReference>
<evidence type="ECO:0000313" key="2">
    <source>
        <dbReference type="EMBL" id="CAB4883109.1"/>
    </source>
</evidence>
<dbReference type="GO" id="GO:0008999">
    <property type="term" value="F:protein-N-terminal-alanine acetyltransferase activity"/>
    <property type="evidence" value="ECO:0007669"/>
    <property type="project" value="TreeGrafter"/>
</dbReference>
<reference evidence="2" key="1">
    <citation type="submission" date="2020-05" db="EMBL/GenBank/DDBJ databases">
        <authorList>
            <person name="Chiriac C."/>
            <person name="Salcher M."/>
            <person name="Ghai R."/>
            <person name="Kavagutti S V."/>
        </authorList>
    </citation>
    <scope>NUCLEOTIDE SEQUENCE</scope>
</reference>
<accession>A0A6J7ESK7</accession>
<dbReference type="Gene3D" id="3.40.630.30">
    <property type="match status" value="1"/>
</dbReference>
<dbReference type="Pfam" id="PF13302">
    <property type="entry name" value="Acetyltransf_3"/>
    <property type="match status" value="1"/>
</dbReference>
<dbReference type="PROSITE" id="PS51186">
    <property type="entry name" value="GNAT"/>
    <property type="match status" value="1"/>
</dbReference>
<gene>
    <name evidence="2" type="ORF">UFOPK3482_00292</name>
</gene>
<dbReference type="InterPro" id="IPR051908">
    <property type="entry name" value="Ribosomal_N-acetyltransferase"/>
</dbReference>
<dbReference type="PANTHER" id="PTHR43441">
    <property type="entry name" value="RIBOSOMAL-PROTEIN-SERINE ACETYLTRANSFERASE"/>
    <property type="match status" value="1"/>
</dbReference>
<sequence length="184" mass="20551">MINWPADQPTLTSNIADIALVLRPLRENDIDAIYLACQDPIIPAFTRVPSPYDREMAEEFVRNCEFSYRAHQGIVFAVEVDGIFGGTIGLHGIQLTDHCAEVGYWIEASQRGKGICTTAVRMVLELALNVMKFRRIEGLADISNPASQKVMERAGMTRDALLRNRVTRPNGNQIDMVLFSAIKD</sequence>
<dbReference type="PANTHER" id="PTHR43441:SF10">
    <property type="entry name" value="ACETYLTRANSFERASE"/>
    <property type="match status" value="1"/>
</dbReference>
<name>A0A6J7ESK7_9ZZZZ</name>